<dbReference type="EMBL" id="CP036266">
    <property type="protein sequence ID" value="QDT20626.1"/>
    <property type="molecule type" value="Genomic_DNA"/>
</dbReference>
<gene>
    <name evidence="1" type="ORF">HG66A1_24140</name>
</gene>
<name>A0A517PML8_9PLAN</name>
<evidence type="ECO:0000313" key="2">
    <source>
        <dbReference type="Proteomes" id="UP000320421"/>
    </source>
</evidence>
<reference evidence="1 2" key="1">
    <citation type="submission" date="2019-02" db="EMBL/GenBank/DDBJ databases">
        <title>Deep-cultivation of Planctomycetes and their phenomic and genomic characterization uncovers novel biology.</title>
        <authorList>
            <person name="Wiegand S."/>
            <person name="Jogler M."/>
            <person name="Boedeker C."/>
            <person name="Pinto D."/>
            <person name="Vollmers J."/>
            <person name="Rivas-Marin E."/>
            <person name="Kohn T."/>
            <person name="Peeters S.H."/>
            <person name="Heuer A."/>
            <person name="Rast P."/>
            <person name="Oberbeckmann S."/>
            <person name="Bunk B."/>
            <person name="Jeske O."/>
            <person name="Meyerdierks A."/>
            <person name="Storesund J.E."/>
            <person name="Kallscheuer N."/>
            <person name="Luecker S."/>
            <person name="Lage O.M."/>
            <person name="Pohl T."/>
            <person name="Merkel B.J."/>
            <person name="Hornburger P."/>
            <person name="Mueller R.-W."/>
            <person name="Bruemmer F."/>
            <person name="Labrenz M."/>
            <person name="Spormann A.M."/>
            <person name="Op den Camp H."/>
            <person name="Overmann J."/>
            <person name="Amann R."/>
            <person name="Jetten M.S.M."/>
            <person name="Mascher T."/>
            <person name="Medema M.H."/>
            <person name="Devos D.P."/>
            <person name="Kaster A.-K."/>
            <person name="Ovreas L."/>
            <person name="Rohde M."/>
            <person name="Galperin M.Y."/>
            <person name="Jogler C."/>
        </authorList>
    </citation>
    <scope>NUCLEOTIDE SEQUENCE [LARGE SCALE GENOMIC DNA]</scope>
    <source>
        <strain evidence="1 2">HG66A1</strain>
    </source>
</reference>
<organism evidence="1 2">
    <name type="scientific">Gimesia chilikensis</name>
    <dbReference type="NCBI Taxonomy" id="2605989"/>
    <lineage>
        <taxon>Bacteria</taxon>
        <taxon>Pseudomonadati</taxon>
        <taxon>Planctomycetota</taxon>
        <taxon>Planctomycetia</taxon>
        <taxon>Planctomycetales</taxon>
        <taxon>Planctomycetaceae</taxon>
        <taxon>Gimesia</taxon>
    </lineage>
</organism>
<dbReference type="AlphaFoldDB" id="A0A517PML8"/>
<proteinExistence type="predicted"/>
<protein>
    <submittedName>
        <fullName evidence="1">Uncharacterized protein</fullName>
    </submittedName>
</protein>
<evidence type="ECO:0000313" key="1">
    <source>
        <dbReference type="EMBL" id="QDT20626.1"/>
    </source>
</evidence>
<keyword evidence="2" id="KW-1185">Reference proteome</keyword>
<accession>A0A517PML8</accession>
<dbReference type="Proteomes" id="UP000320421">
    <property type="component" value="Chromosome"/>
</dbReference>
<sequence length="85" mass="9441">MGIFHDRHDMSGKIDFQVMAAEFTEIRITAFDGLSLNSISLENLCHVKSLIAWSYIVILVNVLSASLIECSSLIQGIDGNWLIQS</sequence>